<organism evidence="1">
    <name type="scientific">Brassica cretica</name>
    <name type="common">Mustard</name>
    <dbReference type="NCBI Taxonomy" id="69181"/>
    <lineage>
        <taxon>Eukaryota</taxon>
        <taxon>Viridiplantae</taxon>
        <taxon>Streptophyta</taxon>
        <taxon>Embryophyta</taxon>
        <taxon>Tracheophyta</taxon>
        <taxon>Spermatophyta</taxon>
        <taxon>Magnoliopsida</taxon>
        <taxon>eudicotyledons</taxon>
        <taxon>Gunneridae</taxon>
        <taxon>Pentapetalae</taxon>
        <taxon>rosids</taxon>
        <taxon>malvids</taxon>
        <taxon>Brassicales</taxon>
        <taxon>Brassicaceae</taxon>
        <taxon>Brassiceae</taxon>
        <taxon>Brassica</taxon>
    </lineage>
</organism>
<comment type="caution">
    <text evidence="1">The sequence shown here is derived from an EMBL/GenBank/DDBJ whole genome shotgun (WGS) entry which is preliminary data.</text>
</comment>
<evidence type="ECO:0000313" key="1">
    <source>
        <dbReference type="EMBL" id="KAF2549304.1"/>
    </source>
</evidence>
<protein>
    <submittedName>
        <fullName evidence="1">Uncharacterized protein</fullName>
    </submittedName>
</protein>
<dbReference type="AlphaFoldDB" id="A0A8S9GX45"/>
<accession>A0A8S9GX45</accession>
<sequence>MSDTHYHGKEISADTYATLRRHPFNPESLGDRLQRMENVTVTMKEKCTILDLLIADSTKDCLKEPKLTSNTKFYTTVYLGAWYIWDRILQTSLEAQEKYESDFQMKLDGVYHPLNDGIGWLTTCMEEMRQDIASIQQATDASRHTSIDRRHHESIDSRLPTSIDQRLPALVDNNPPHSPPMNSQQDFHTREEIDQLEPKLTSNTKLDTTACLGAWYTWDRILQTSLEGKGLEHDMVATTIKACFTNNPRI</sequence>
<proteinExistence type="predicted"/>
<reference evidence="1" key="1">
    <citation type="submission" date="2019-12" db="EMBL/GenBank/DDBJ databases">
        <title>Genome sequencing and annotation of Brassica cretica.</title>
        <authorList>
            <person name="Studholme D.J."/>
            <person name="Sarris P.F."/>
        </authorList>
    </citation>
    <scope>NUCLEOTIDE SEQUENCE</scope>
    <source>
        <strain evidence="1">PFS-102/07</strain>
        <tissue evidence="1">Leaf</tissue>
    </source>
</reference>
<name>A0A8S9GX45_BRACR</name>
<gene>
    <name evidence="1" type="ORF">F2Q70_00022984</name>
</gene>
<dbReference type="EMBL" id="QGKY02001925">
    <property type="protein sequence ID" value="KAF2549304.1"/>
    <property type="molecule type" value="Genomic_DNA"/>
</dbReference>